<dbReference type="AlphaFoldDB" id="A0A1L3JH83"/>
<evidence type="ECO:0000313" key="1">
    <source>
        <dbReference type="EMBL" id="APG64464.1"/>
    </source>
</evidence>
<dbReference type="EMBL" id="CP018155">
    <property type="protein sequence ID" value="APG64464.1"/>
    <property type="molecule type" value="Genomic_DNA"/>
</dbReference>
<dbReference type="Proteomes" id="UP000181898">
    <property type="component" value="Chromosome"/>
</dbReference>
<gene>
    <name evidence="1" type="ORF">LPB136_03400</name>
</gene>
<organism evidence="1 2">
    <name type="scientific">Tenacibaculum todarodis</name>
    <dbReference type="NCBI Taxonomy" id="1850252"/>
    <lineage>
        <taxon>Bacteria</taxon>
        <taxon>Pseudomonadati</taxon>
        <taxon>Bacteroidota</taxon>
        <taxon>Flavobacteriia</taxon>
        <taxon>Flavobacteriales</taxon>
        <taxon>Flavobacteriaceae</taxon>
        <taxon>Tenacibaculum</taxon>
    </lineage>
</organism>
<accession>A0A1L3JH83</accession>
<dbReference type="KEGG" id="ten:LPB136_03400"/>
<dbReference type="STRING" id="1850252.LPB136_03400"/>
<dbReference type="RefSeq" id="WP_072554790.1">
    <property type="nucleotide sequence ID" value="NZ_CP018155.1"/>
</dbReference>
<name>A0A1L3JH83_9FLAO</name>
<proteinExistence type="predicted"/>
<keyword evidence="2" id="KW-1185">Reference proteome</keyword>
<protein>
    <recommendedName>
        <fullName evidence="3">Anti-sigma factor</fullName>
    </recommendedName>
</protein>
<evidence type="ECO:0008006" key="3">
    <source>
        <dbReference type="Google" id="ProtNLM"/>
    </source>
</evidence>
<sequence>MELANIEKLVEKYLNAETTLQEEKTLSTYFASENVASHLQEYSYMFGYFKKSKDETFNKTIQLKPENKKKNWKWLQVAASVVLLISMYAGYGEYEHRQQEKQLAQVTEALKLLSTNLNKGNQAVASLYTYEDTVNKIFKTK</sequence>
<reference evidence="1 2" key="1">
    <citation type="submission" date="2016-11" db="EMBL/GenBank/DDBJ databases">
        <title>Tenacibaculum sp. LPB0136, isolated from marine environment.</title>
        <authorList>
            <person name="Kim E."/>
            <person name="Yi H."/>
        </authorList>
    </citation>
    <scope>NUCLEOTIDE SEQUENCE [LARGE SCALE GENOMIC DNA]</scope>
    <source>
        <strain evidence="1 2">LPB0136</strain>
    </source>
</reference>
<dbReference type="OrthoDB" id="1098521at2"/>
<evidence type="ECO:0000313" key="2">
    <source>
        <dbReference type="Proteomes" id="UP000181898"/>
    </source>
</evidence>